<dbReference type="PANTHER" id="PTHR46390:SF1">
    <property type="entry name" value="MANNOSE-1-PHOSPHATE GUANYLYLTRANSFERASE"/>
    <property type="match status" value="1"/>
</dbReference>
<evidence type="ECO:0000313" key="3">
    <source>
        <dbReference type="Proteomes" id="UP000617634"/>
    </source>
</evidence>
<dbReference type="PANTHER" id="PTHR46390">
    <property type="entry name" value="MANNOSE-1-PHOSPHATE GUANYLYLTRANSFERASE"/>
    <property type="match status" value="1"/>
</dbReference>
<dbReference type="Proteomes" id="UP000617634">
    <property type="component" value="Unassembled WGS sequence"/>
</dbReference>
<dbReference type="Pfam" id="PF00483">
    <property type="entry name" value="NTP_transferase"/>
    <property type="match status" value="1"/>
</dbReference>
<dbReference type="SUPFAM" id="SSF159283">
    <property type="entry name" value="Guanosine diphospho-D-mannose pyrophosphorylase/mannose-6-phosphate isomerase linker domain"/>
    <property type="match status" value="1"/>
</dbReference>
<protein>
    <submittedName>
        <fullName evidence="2">Mannose-1-phosphate guanylyltransferase</fullName>
    </submittedName>
</protein>
<keyword evidence="3" id="KW-1185">Reference proteome</keyword>
<proteinExistence type="predicted"/>
<dbReference type="GO" id="GO:0004475">
    <property type="term" value="F:mannose-1-phosphate guanylyltransferase (GTP) activity"/>
    <property type="evidence" value="ECO:0007669"/>
    <property type="project" value="InterPro"/>
</dbReference>
<accession>A0A931MKF8</accession>
<dbReference type="RefSeq" id="WP_197161814.1">
    <property type="nucleotide sequence ID" value="NZ_JADZGI010000001.1"/>
</dbReference>
<keyword evidence="2" id="KW-0808">Transferase</keyword>
<dbReference type="AlphaFoldDB" id="A0A931MKF8"/>
<comment type="caution">
    <text evidence="2">The sequence shown here is derived from an EMBL/GenBank/DDBJ whole genome shotgun (WGS) entry which is preliminary data.</text>
</comment>
<dbReference type="Gene3D" id="3.90.550.10">
    <property type="entry name" value="Spore Coat Polysaccharide Biosynthesis Protein SpsA, Chain A"/>
    <property type="match status" value="1"/>
</dbReference>
<dbReference type="InterPro" id="IPR005835">
    <property type="entry name" value="NTP_transferase_dom"/>
</dbReference>
<dbReference type="InterPro" id="IPR051161">
    <property type="entry name" value="Mannose-6P_isomerase_type2"/>
</dbReference>
<name>A0A931MKF8_9SPHN</name>
<evidence type="ECO:0000259" key="1">
    <source>
        <dbReference type="Pfam" id="PF00483"/>
    </source>
</evidence>
<dbReference type="GO" id="GO:0009298">
    <property type="term" value="P:GDP-mannose biosynthetic process"/>
    <property type="evidence" value="ECO:0007669"/>
    <property type="project" value="TreeGrafter"/>
</dbReference>
<dbReference type="InterPro" id="IPR049577">
    <property type="entry name" value="GMPP_N"/>
</dbReference>
<dbReference type="SUPFAM" id="SSF53448">
    <property type="entry name" value="Nucleotide-diphospho-sugar transferases"/>
    <property type="match status" value="1"/>
</dbReference>
<dbReference type="CDD" id="cd02509">
    <property type="entry name" value="GDP-M1P_Guanylyltransferase"/>
    <property type="match status" value="1"/>
</dbReference>
<feature type="domain" description="Nucleotidyl transferase" evidence="1">
    <location>
        <begin position="6"/>
        <end position="285"/>
    </location>
</feature>
<evidence type="ECO:0000313" key="2">
    <source>
        <dbReference type="EMBL" id="MBH0112435.1"/>
    </source>
</evidence>
<sequence>MSTLVPVILCGGIGSRLWPRSRASKPKPFLPLVGDSTLFEQAIARCPAQAGFDAPIVVTGRAHLDHVEAQLGKDDGARIIVEPAARNTAAAIALAACALPEDAVMLVCPSDHFIGKPDAFREAANKAASLARDGWLVSFGIAATAPETGFGYLKRGEPIASSDGQPGFRTAQFVEKPELERAKAFLAEGGYAWNGGIFAFRVGDFLRELEQHRPNIAEPTREAVASGTWDGRRFHPDPAIFAKVESDSVDYAVMENTQRAAMVPVDMDWSDIGNWHALHEAQERDGSGNSALGRGEVELVDCHNVLVDSDGPRVSVIGLENVVVVVDGDDILVTSVAGAQKVGKLKGALNQ</sequence>
<dbReference type="EMBL" id="JADZGI010000001">
    <property type="protein sequence ID" value="MBH0112435.1"/>
    <property type="molecule type" value="Genomic_DNA"/>
</dbReference>
<keyword evidence="2" id="KW-0548">Nucleotidyltransferase</keyword>
<reference evidence="2" key="1">
    <citation type="submission" date="2020-11" db="EMBL/GenBank/DDBJ databases">
        <title>Novosphingobium aureum sp. nov., a marine bacterium isolated from sediment of a salt flat.</title>
        <authorList>
            <person name="Yoo Y."/>
            <person name="Kim J.-J."/>
        </authorList>
    </citation>
    <scope>NUCLEOTIDE SEQUENCE</scope>
    <source>
        <strain evidence="2">YJ-S2-02</strain>
    </source>
</reference>
<dbReference type="InterPro" id="IPR029044">
    <property type="entry name" value="Nucleotide-diphossugar_trans"/>
</dbReference>
<organism evidence="2 3">
    <name type="scientific">Novosphingobium aureum</name>
    <dbReference type="NCBI Taxonomy" id="2792964"/>
    <lineage>
        <taxon>Bacteria</taxon>
        <taxon>Pseudomonadati</taxon>
        <taxon>Pseudomonadota</taxon>
        <taxon>Alphaproteobacteria</taxon>
        <taxon>Sphingomonadales</taxon>
        <taxon>Sphingomonadaceae</taxon>
        <taxon>Novosphingobium</taxon>
    </lineage>
</organism>
<gene>
    <name evidence="2" type="ORF">I5E68_05630</name>
</gene>